<protein>
    <recommendedName>
        <fullName evidence="4">AttH domain-containing protein</fullName>
    </recommendedName>
</protein>
<dbReference type="InterPro" id="IPR023374">
    <property type="entry name" value="AttH-like_dom_sf"/>
</dbReference>
<keyword evidence="1" id="KW-0732">Signal</keyword>
<sequence>MKNTIRLIIFAFALLAYSPLSAQYANPSGDLKPVSDDDIWAKTLEGNHYNEMWNYQFYLNDGITVHAAFSVANFGSFKAPVSGLQMSIQNLDGQLYQVSREYPIDQLIQDREKNIFKLHPNRTISFQGNLPEEHRVNIEFTKHDVYYKVELEFSNIQRGFKWGDGTFHIEGQDVGIITHIPYAEVQGTVAVNDVEKNVRGTAYMDHTYHDRAATDIMDSGYRFVHHEDSKNWDLLYFLLPKDASNNSTVGFRLKNTDGSISVNGIEKISRMNSSETFGVDVARVMDMNMEDDTEIRLSRTDDFEKFSILSELGWLAKKAAKSFLGGEVISLRGEAILMEQANRPKRGYYNFYVVD</sequence>
<keyword evidence="3" id="KW-1185">Reference proteome</keyword>
<name>A0ABS9KD56_9BACT</name>
<feature type="signal peptide" evidence="1">
    <location>
        <begin position="1"/>
        <end position="22"/>
    </location>
</feature>
<evidence type="ECO:0000256" key="1">
    <source>
        <dbReference type="SAM" id="SignalP"/>
    </source>
</evidence>
<reference evidence="2" key="1">
    <citation type="submission" date="2022-01" db="EMBL/GenBank/DDBJ databases">
        <authorList>
            <person name="Wang Y."/>
        </authorList>
    </citation>
    <scope>NUCLEOTIDE SEQUENCE</scope>
    <source>
        <strain evidence="2">WB101</strain>
    </source>
</reference>
<dbReference type="Gene3D" id="2.40.370.10">
    <property type="entry name" value="AttH-like domain"/>
    <property type="match status" value="1"/>
</dbReference>
<feature type="chain" id="PRO_5045601566" description="AttH domain-containing protein" evidence="1">
    <location>
        <begin position="23"/>
        <end position="355"/>
    </location>
</feature>
<comment type="caution">
    <text evidence="2">The sequence shown here is derived from an EMBL/GenBank/DDBJ whole genome shotgun (WGS) entry which is preliminary data.</text>
</comment>
<gene>
    <name evidence="2" type="ORF">L6773_09285</name>
</gene>
<proteinExistence type="predicted"/>
<organism evidence="2 3">
    <name type="scientific">Rhodohalobacter sulfatireducens</name>
    <dbReference type="NCBI Taxonomy" id="2911366"/>
    <lineage>
        <taxon>Bacteria</taxon>
        <taxon>Pseudomonadati</taxon>
        <taxon>Balneolota</taxon>
        <taxon>Balneolia</taxon>
        <taxon>Balneolales</taxon>
        <taxon>Balneolaceae</taxon>
        <taxon>Rhodohalobacter</taxon>
    </lineage>
</organism>
<accession>A0ABS9KD56</accession>
<evidence type="ECO:0000313" key="3">
    <source>
        <dbReference type="Proteomes" id="UP001165366"/>
    </source>
</evidence>
<evidence type="ECO:0000313" key="2">
    <source>
        <dbReference type="EMBL" id="MCG2588758.1"/>
    </source>
</evidence>
<evidence type="ECO:0008006" key="4">
    <source>
        <dbReference type="Google" id="ProtNLM"/>
    </source>
</evidence>
<dbReference type="EMBL" id="JAKLWS010000009">
    <property type="protein sequence ID" value="MCG2588758.1"/>
    <property type="molecule type" value="Genomic_DNA"/>
</dbReference>
<reference evidence="2" key="2">
    <citation type="submission" date="2024-05" db="EMBL/GenBank/DDBJ databases">
        <title>Rhodohalobacter halophilus gen. nov., sp. nov., a moderately halophilic member of the family Balneolaceae.</title>
        <authorList>
            <person name="Xia J."/>
        </authorList>
    </citation>
    <scope>NUCLEOTIDE SEQUENCE</scope>
    <source>
        <strain evidence="2">WB101</strain>
    </source>
</reference>
<dbReference type="RefSeq" id="WP_237853665.1">
    <property type="nucleotide sequence ID" value="NZ_JAKLWS010000009.1"/>
</dbReference>
<dbReference type="SUPFAM" id="SSF159245">
    <property type="entry name" value="AttH-like"/>
    <property type="match status" value="1"/>
</dbReference>
<dbReference type="Proteomes" id="UP001165366">
    <property type="component" value="Unassembled WGS sequence"/>
</dbReference>